<keyword evidence="3 4" id="KW-0648">Protein biosynthesis</keyword>
<keyword evidence="8" id="KW-1185">Reference proteome</keyword>
<dbReference type="Pfam" id="PF03462">
    <property type="entry name" value="PCRF"/>
    <property type="match status" value="1"/>
</dbReference>
<dbReference type="PROSITE" id="PS00745">
    <property type="entry name" value="RF_PROK_I"/>
    <property type="match status" value="1"/>
</dbReference>
<dbReference type="SUPFAM" id="SSF75620">
    <property type="entry name" value="Release factor"/>
    <property type="match status" value="1"/>
</dbReference>
<dbReference type="RefSeq" id="WP_221428352.1">
    <property type="nucleotide sequence ID" value="NZ_CP081296.1"/>
</dbReference>
<dbReference type="InterPro" id="IPR005139">
    <property type="entry name" value="PCRF"/>
</dbReference>
<dbReference type="HAMAP" id="MF_00094">
    <property type="entry name" value="Rel_fac_2"/>
    <property type="match status" value="1"/>
</dbReference>
<sequence length="375" mass="41620">MRAEGQANIDRIEAALALVRESLDWERALRRLDELDARVQDPTLWDDPKQAQAITQEQKRLETAINTVREIESEMGDAIEFVEMGDAEGDDDIVSEGLASLSALAERADRDKVQALLSGEADANDTYIEIHAGAGGTESQDWAEMLFRMYARWAERRGFKVETVEYQSGEQAGIKSATLLLKGENAYGYAKTESGVHRLVRISPYDSSARRHTSFSSVWVYPVIDDDIDIEINPADLKIDTYRASGAGGQHVNTTDSAVRITHQPTGIVVASQNDRSQHKNKATAMNMLKARLFEREMAEREAAASGEYQEKSDIGWGHQIRSYVLQPYQMVKDLRTGVQSPTPDDVLDGALDPFISAALAQRVTGEKVEVEDAE</sequence>
<dbReference type="SMART" id="SM00937">
    <property type="entry name" value="PCRF"/>
    <property type="match status" value="1"/>
</dbReference>
<name>A0ABX8ZXP7_9SPHN</name>
<evidence type="ECO:0000256" key="5">
    <source>
        <dbReference type="NCBIfam" id="TIGR00020"/>
    </source>
</evidence>
<comment type="PTM">
    <text evidence="4">Methylated by PrmC. Methylation increases the termination efficiency of RF2.</text>
</comment>
<dbReference type="Gene3D" id="3.30.160.20">
    <property type="match status" value="1"/>
</dbReference>
<evidence type="ECO:0000256" key="4">
    <source>
        <dbReference type="HAMAP-Rule" id="MF_00094"/>
    </source>
</evidence>
<feature type="domain" description="Prokaryotic-type class I peptide chain release factors" evidence="6">
    <location>
        <begin position="243"/>
        <end position="259"/>
    </location>
</feature>
<gene>
    <name evidence="4 7" type="primary">prfB</name>
    <name evidence="7" type="ORF">K3162_00975</name>
</gene>
<evidence type="ECO:0000256" key="3">
    <source>
        <dbReference type="ARBA" id="ARBA00022917"/>
    </source>
</evidence>
<keyword evidence="2 4" id="KW-0488">Methylation</keyword>
<proteinExistence type="inferred from homology"/>
<evidence type="ECO:0000256" key="2">
    <source>
        <dbReference type="ARBA" id="ARBA00022481"/>
    </source>
</evidence>
<comment type="similarity">
    <text evidence="1 4">Belongs to the prokaryotic/mitochondrial release factor family.</text>
</comment>
<dbReference type="InterPro" id="IPR004374">
    <property type="entry name" value="PrfB"/>
</dbReference>
<dbReference type="InterPro" id="IPR045853">
    <property type="entry name" value="Pep_chain_release_fac_I_sf"/>
</dbReference>
<dbReference type="Gene3D" id="1.20.58.410">
    <property type="entry name" value="Release factor"/>
    <property type="match status" value="1"/>
</dbReference>
<dbReference type="Pfam" id="PF00472">
    <property type="entry name" value="RF-1"/>
    <property type="match status" value="1"/>
</dbReference>
<dbReference type="InterPro" id="IPR000352">
    <property type="entry name" value="Pep_chain_release_fac_I"/>
</dbReference>
<protein>
    <recommendedName>
        <fullName evidence="4 5">Peptide chain release factor 2</fullName>
        <shortName evidence="4">RF-2</shortName>
    </recommendedName>
</protein>
<feature type="modified residue" description="N5-methylglutamine" evidence="4">
    <location>
        <position position="250"/>
    </location>
</feature>
<dbReference type="PANTHER" id="PTHR43116">
    <property type="entry name" value="PEPTIDE CHAIN RELEASE FACTOR 2"/>
    <property type="match status" value="1"/>
</dbReference>
<dbReference type="EMBL" id="CP081296">
    <property type="protein sequence ID" value="QZD92654.1"/>
    <property type="molecule type" value="Genomic_DNA"/>
</dbReference>
<evidence type="ECO:0000259" key="6">
    <source>
        <dbReference type="PROSITE" id="PS00745"/>
    </source>
</evidence>
<organism evidence="7 8">
    <name type="scientific">Qipengyuania xiapuensis</name>
    <dbReference type="NCBI Taxonomy" id="2867236"/>
    <lineage>
        <taxon>Bacteria</taxon>
        <taxon>Pseudomonadati</taxon>
        <taxon>Pseudomonadota</taxon>
        <taxon>Alphaproteobacteria</taxon>
        <taxon>Sphingomonadales</taxon>
        <taxon>Erythrobacteraceae</taxon>
        <taxon>Qipengyuania</taxon>
    </lineage>
</organism>
<comment type="function">
    <text evidence="4">Peptide chain release factor 2 directs the termination of translation in response to the peptide chain termination codons UGA and UAA.</text>
</comment>
<dbReference type="Gene3D" id="3.30.70.1660">
    <property type="match status" value="1"/>
</dbReference>
<evidence type="ECO:0000256" key="1">
    <source>
        <dbReference type="ARBA" id="ARBA00010835"/>
    </source>
</evidence>
<comment type="subcellular location">
    <subcellularLocation>
        <location evidence="4">Cytoplasm</location>
    </subcellularLocation>
</comment>
<reference evidence="7 8" key="1">
    <citation type="submission" date="2021-08" db="EMBL/GenBank/DDBJ databases">
        <title>Comparative Genomics Analysis of the Genus Qipengyuania Reveals Extensive Genetic Diversity and Metabolic Versatility, Including the Description of Fifteen Novel Species.</title>
        <authorList>
            <person name="Liu Y."/>
        </authorList>
    </citation>
    <scope>NUCLEOTIDE SEQUENCE [LARGE SCALE GENOMIC DNA]</scope>
    <source>
        <strain evidence="7 8">1NDW3</strain>
    </source>
</reference>
<dbReference type="NCBIfam" id="TIGR00020">
    <property type="entry name" value="prfB"/>
    <property type="match status" value="1"/>
</dbReference>
<accession>A0ABX8ZXP7</accession>
<evidence type="ECO:0000313" key="8">
    <source>
        <dbReference type="Proteomes" id="UP000824300"/>
    </source>
</evidence>
<keyword evidence="4" id="KW-0963">Cytoplasm</keyword>
<dbReference type="PANTHER" id="PTHR43116:SF3">
    <property type="entry name" value="CLASS I PEPTIDE CHAIN RELEASE FACTOR"/>
    <property type="match status" value="1"/>
</dbReference>
<dbReference type="Proteomes" id="UP000824300">
    <property type="component" value="Chromosome"/>
</dbReference>
<evidence type="ECO:0000313" key="7">
    <source>
        <dbReference type="EMBL" id="QZD92654.1"/>
    </source>
</evidence>